<evidence type="ECO:0000256" key="1">
    <source>
        <dbReference type="SAM" id="MobiDB-lite"/>
    </source>
</evidence>
<accession>A0A4V6M8W8</accession>
<evidence type="ECO:0000256" key="2">
    <source>
        <dbReference type="SAM" id="Phobius"/>
    </source>
</evidence>
<dbReference type="GeneID" id="3491865"/>
<dbReference type="EMBL" id="LK022880">
    <property type="protein sequence ID" value="VTZ66941.1"/>
    <property type="molecule type" value="Genomic_DNA"/>
</dbReference>
<feature type="compositionally biased region" description="Polar residues" evidence="1">
    <location>
        <begin position="240"/>
        <end position="264"/>
    </location>
</feature>
<dbReference type="InterPro" id="IPR006477">
    <property type="entry name" value="Yir_bir_cir"/>
</dbReference>
<dbReference type="KEGG" id="pcb:PCHAS_0302100"/>
<keyword evidence="2" id="KW-0472">Membrane</keyword>
<feature type="region of interest" description="Disordered" evidence="1">
    <location>
        <begin position="233"/>
        <end position="264"/>
    </location>
</feature>
<keyword evidence="4" id="KW-1185">Reference proteome</keyword>
<dbReference type="Proteomes" id="UP000071118">
    <property type="component" value="Chromosome 3"/>
</dbReference>
<sequence length="319" mass="36559">MSEELCKAIDEIEDFVVFDSESKKYTFKDKILEAYCSLSGKGENGQCDTESLKLSSGFMGLLEYFKSIEDENLDDDKRAQYAILWFSYKIRQNANIEIEKNTMYDILRQNGWLSEHIESIEKIKDIMGIHFEYLNRLYRFLKGICETITNCNDPSKTSDCQESAKKCSELYRACIVQLPWREICNPYCSVLTNLKNDYDKFRKNNSDKDIPELELTEGLSECNVECSKQEKRHKGGGAAQNRSSDGSEIDTFTNASLPGPSVPTTSINNGNKIPYIAIPFILIPIILGISYKYLTPVWRKKSKRKAMKKIINLSDQKKA</sequence>
<keyword evidence="2" id="KW-1133">Transmembrane helix</keyword>
<evidence type="ECO:0000313" key="3">
    <source>
        <dbReference type="EMBL" id="VTZ66941.1"/>
    </source>
</evidence>
<feature type="transmembrane region" description="Helical" evidence="2">
    <location>
        <begin position="273"/>
        <end position="294"/>
    </location>
</feature>
<dbReference type="VEuPathDB" id="PlasmoDB:PCHAS_0302100"/>
<evidence type="ECO:0000313" key="4">
    <source>
        <dbReference type="Proteomes" id="UP000071118"/>
    </source>
</evidence>
<keyword evidence="2" id="KW-0812">Transmembrane</keyword>
<dbReference type="RefSeq" id="XP_016653146.1">
    <property type="nucleotide sequence ID" value="XM_016799377.1"/>
</dbReference>
<protein>
    <submittedName>
        <fullName evidence="3">CIR protein</fullName>
    </submittedName>
</protein>
<dbReference type="Pfam" id="PF06022">
    <property type="entry name" value="Cir_Bir_Yir"/>
    <property type="match status" value="1"/>
</dbReference>
<proteinExistence type="predicted"/>
<gene>
    <name evidence="3" type="ORF">PCHAS_0302100</name>
</gene>
<reference evidence="3 4" key="1">
    <citation type="journal article" date="2014" name="BMC Biol.">
        <title>A comprehensive evaluation of rodent malaria parasite genomes and gene expression.</title>
        <authorList>
            <person name="Otto T.D."/>
            <person name="Bohme U."/>
            <person name="Jackson A.P."/>
            <person name="Hunt M."/>
            <person name="Franke-Fayard B."/>
            <person name="Hoeijmakers W.A."/>
            <person name="Religa A.A."/>
            <person name="Robertson L."/>
            <person name="Sanders M."/>
            <person name="Ogun S.A."/>
            <person name="Cunningham D."/>
            <person name="Erhart A."/>
            <person name="Billker O."/>
            <person name="Khan S.M."/>
            <person name="Stunnenberg H.G."/>
            <person name="Langhorne J."/>
            <person name="Holder A.A."/>
            <person name="Waters A.P."/>
            <person name="Newbold C.I."/>
            <person name="Pain A."/>
            <person name="Berriman M."/>
            <person name="Janse C.J."/>
        </authorList>
    </citation>
    <scope>NUCLEOTIDE SEQUENCE [LARGE SCALE GENOMIC DNA]</scope>
    <source>
        <strain evidence="3 4">AS</strain>
    </source>
</reference>
<dbReference type="AlphaFoldDB" id="A0A4V6M8W8"/>
<name>A0A4V6M8W8_PLACU</name>
<organism evidence="3 4">
    <name type="scientific">Plasmodium chabaudi chabaudi</name>
    <dbReference type="NCBI Taxonomy" id="31271"/>
    <lineage>
        <taxon>Eukaryota</taxon>
        <taxon>Sar</taxon>
        <taxon>Alveolata</taxon>
        <taxon>Apicomplexa</taxon>
        <taxon>Aconoidasida</taxon>
        <taxon>Haemosporida</taxon>
        <taxon>Plasmodiidae</taxon>
        <taxon>Plasmodium</taxon>
        <taxon>Plasmodium (Vinckeia)</taxon>
    </lineage>
</organism>